<protein>
    <submittedName>
        <fullName evidence="1">Uncharacterized protein</fullName>
    </submittedName>
</protein>
<organism evidence="1 2">
    <name type="scientific">Naganishia adeliensis</name>
    <dbReference type="NCBI Taxonomy" id="92952"/>
    <lineage>
        <taxon>Eukaryota</taxon>
        <taxon>Fungi</taxon>
        <taxon>Dikarya</taxon>
        <taxon>Basidiomycota</taxon>
        <taxon>Agaricomycotina</taxon>
        <taxon>Tremellomycetes</taxon>
        <taxon>Filobasidiales</taxon>
        <taxon>Filobasidiaceae</taxon>
        <taxon>Naganishia</taxon>
    </lineage>
</organism>
<gene>
    <name evidence="1" type="ORF">QFC20_006610</name>
</gene>
<dbReference type="EMBL" id="JASBWS010000122">
    <property type="protein sequence ID" value="KAJ9095563.1"/>
    <property type="molecule type" value="Genomic_DNA"/>
</dbReference>
<proteinExistence type="predicted"/>
<dbReference type="Proteomes" id="UP001230649">
    <property type="component" value="Unassembled WGS sequence"/>
</dbReference>
<accession>A0ACC2V8W8</accession>
<evidence type="ECO:0000313" key="2">
    <source>
        <dbReference type="Proteomes" id="UP001230649"/>
    </source>
</evidence>
<evidence type="ECO:0000313" key="1">
    <source>
        <dbReference type="EMBL" id="KAJ9095563.1"/>
    </source>
</evidence>
<reference evidence="1" key="1">
    <citation type="submission" date="2023-04" db="EMBL/GenBank/DDBJ databases">
        <title>Draft Genome sequencing of Naganishia species isolated from polar environments using Oxford Nanopore Technology.</title>
        <authorList>
            <person name="Leo P."/>
            <person name="Venkateswaran K."/>
        </authorList>
    </citation>
    <scope>NUCLEOTIDE SEQUENCE</scope>
    <source>
        <strain evidence="1">MNA-CCFEE 5262</strain>
    </source>
</reference>
<sequence length="154" mass="15951">MASGTGTLTVTQTHTVTAEAFRTQATPEHAGYTTGDAPPPPPYARDAYPAPPLPPQPGFPFDPYMVPHQVPPPMLIPLAGAGNYQAGVVMDPFTAVLSIIIVAGMYWAFKNGGIGGMMAKLTGAMLGPSPPEPEGGDDPKKSSSSKSGSKDEKE</sequence>
<comment type="caution">
    <text evidence="1">The sequence shown here is derived from an EMBL/GenBank/DDBJ whole genome shotgun (WGS) entry which is preliminary data.</text>
</comment>
<keyword evidence="2" id="KW-1185">Reference proteome</keyword>
<name>A0ACC2V8W8_9TREE</name>